<accession>A0A0V8RUM1</accession>
<evidence type="ECO:0000313" key="1">
    <source>
        <dbReference type="EMBL" id="KSW11767.1"/>
    </source>
</evidence>
<gene>
    <name evidence="1" type="ORF">CF15_02870</name>
</gene>
<evidence type="ECO:0000313" key="2">
    <source>
        <dbReference type="Proteomes" id="UP000053352"/>
    </source>
</evidence>
<dbReference type="OrthoDB" id="45368at2157"/>
<name>A0A0V8RUM1_PYROC</name>
<keyword evidence="2" id="KW-1185">Reference proteome</keyword>
<protein>
    <submittedName>
        <fullName evidence="1">Uncharacterized protein</fullName>
    </submittedName>
</protein>
<comment type="caution">
    <text evidence="1">The sequence shown here is derived from an EMBL/GenBank/DDBJ whole genome shotgun (WGS) entry which is preliminary data.</text>
</comment>
<organism evidence="1 2">
    <name type="scientific">Pyrodictium occultum</name>
    <dbReference type="NCBI Taxonomy" id="2309"/>
    <lineage>
        <taxon>Archaea</taxon>
        <taxon>Thermoproteota</taxon>
        <taxon>Thermoprotei</taxon>
        <taxon>Desulfurococcales</taxon>
        <taxon>Pyrodictiaceae</taxon>
        <taxon>Pyrodictium</taxon>
    </lineage>
</organism>
<dbReference type="STRING" id="2309.CF15_02870"/>
<dbReference type="EMBL" id="LNTB01000001">
    <property type="protein sequence ID" value="KSW11767.1"/>
    <property type="molecule type" value="Genomic_DNA"/>
</dbReference>
<dbReference type="AlphaFoldDB" id="A0A0V8RUM1"/>
<sequence length="117" mass="13047">MGEERRSQDTGNSGEKKLAIFQGEARIGEVMQGIQAIQLKPEDFSSPVALQMALSRIYDAVLKVLETGPKKRYIAEVRFTDSIGNNVVFAVDLGESPPPFSRDKVKARIMVEIYEED</sequence>
<dbReference type="RefSeq" id="WP_058370446.1">
    <property type="nucleotide sequence ID" value="NZ_LNTB01000001.1"/>
</dbReference>
<reference evidence="1 2" key="1">
    <citation type="submission" date="2015-11" db="EMBL/GenBank/DDBJ databases">
        <title>Genome sequence of Pyrodictium occultum PL-19, a marine hyperthermophilic archaeon isolated from Volcano, Italy.</title>
        <authorList>
            <person name="Utturkar S."/>
            <person name="Huber H."/>
            <person name="Leptihn S."/>
            <person name="Brown S."/>
            <person name="Stetter K.O."/>
            <person name="Podar M."/>
        </authorList>
    </citation>
    <scope>NUCLEOTIDE SEQUENCE [LARGE SCALE GENOMIC DNA]</scope>
    <source>
        <strain evidence="1 2">PL-19</strain>
    </source>
</reference>
<proteinExistence type="predicted"/>
<dbReference type="Proteomes" id="UP000053352">
    <property type="component" value="Unassembled WGS sequence"/>
</dbReference>